<dbReference type="EMBL" id="CAID01000013">
    <property type="protein sequence ID" value="CEG00112.1"/>
    <property type="molecule type" value="Genomic_DNA"/>
</dbReference>
<dbReference type="InterPro" id="IPR022552">
    <property type="entry name" value="UPF_Ycf55"/>
</dbReference>
<dbReference type="RefSeq" id="XP_022840205.1">
    <property type="nucleotide sequence ID" value="XM_022982709.1"/>
</dbReference>
<dbReference type="KEGG" id="ota:OT_ostta13g01530"/>
<dbReference type="GeneID" id="9835718"/>
<dbReference type="PANTHER" id="PTHR36807:SF2">
    <property type="entry name" value="PHOSPHOGLYCOLATE PHOSPHATASE"/>
    <property type="match status" value="1"/>
</dbReference>
<sequence length="473" mass="52155">MRSVSTACSLGACAGTRNHSRRRAPSTRRLQAIRGVDGSDGVVDVARKGVETFLQRASKALPIMLGREDDVIFARGNAPQVVEKTGSGERTVELTRARVESLLKPDAGRDDIFQAAGQGLTGVPGDLVQVGWWDTRSRLEASPELELQALNDSSRAQLIGAVLLALKEALENIEENGGSLRELIKRVARVSANDWMRSMSLDVGAEERCARVVSLAGDAADEKIWQNGDVVEGSKVALYAGVLMYLARKSEVSDDKVDYVEVLQETTGFATREVDSVLEFFNSPMAAVCVSVLQDVVLNISDSVASAYVACARENRANIPVNGGIVRGEDTGAVVRVPPFRDALGIRLKSTRSLEKFRNEAAMRLWLERNYYDVRAMYEDWHKLWGMNENGELVSRKIYVCRQPELEKLKGLRLFVSMFLEVADVSIPLFKNALNNFSRIASWLLVTLIGRSLGLVYRGIKESVDPQSRAKFT</sequence>
<name>A0A096P7W8_OSTTA</name>
<comment type="caution">
    <text evidence="1">The sequence shown here is derived from an EMBL/GenBank/DDBJ whole genome shotgun (WGS) entry which is preliminary data.</text>
</comment>
<keyword evidence="2" id="KW-1185">Reference proteome</keyword>
<dbReference type="AlphaFoldDB" id="A0A096P7W8"/>
<reference evidence="1 2" key="2">
    <citation type="journal article" date="2014" name="BMC Genomics">
        <title>An improved genome of the model marine alga Ostreococcus tauri unfolds by assessing Illumina de novo assemblies.</title>
        <authorList>
            <person name="Blanc-Mathieu R."/>
            <person name="Verhelst B."/>
            <person name="Derelle E."/>
            <person name="Rombauts S."/>
            <person name="Bouget F.Y."/>
            <person name="Carre I."/>
            <person name="Chateau A."/>
            <person name="Eyre-Walker A."/>
            <person name="Grimsley N."/>
            <person name="Moreau H."/>
            <person name="Piegu B."/>
            <person name="Rivals E."/>
            <person name="Schackwitz W."/>
            <person name="Van de Peer Y."/>
            <person name="Piganeau G."/>
        </authorList>
    </citation>
    <scope>NUCLEOTIDE SEQUENCE [LARGE SCALE GENOMIC DNA]</scope>
    <source>
        <strain evidence="2">OTTH 0595 / CCAP 157/2 / RCC745</strain>
    </source>
</reference>
<dbReference type="Pfam" id="PF12452">
    <property type="entry name" value="DUF3685"/>
    <property type="match status" value="1"/>
</dbReference>
<proteinExistence type="predicted"/>
<dbReference type="InParanoid" id="A0A096P7W8"/>
<reference evidence="2" key="1">
    <citation type="journal article" date="2006" name="Proc. Natl. Acad. Sci. U.S.A.">
        <title>Genome analysis of the smallest free-living eukaryote Ostreococcus tauri unveils many unique features.</title>
        <authorList>
            <person name="Derelle E."/>
            <person name="Ferraz C."/>
            <person name="Rombauts S."/>
            <person name="Rouze P."/>
            <person name="Worden A.Z."/>
            <person name="Robbens S."/>
            <person name="Partensky F."/>
            <person name="Degroeve S."/>
            <person name="Echeynie S."/>
            <person name="Cooke R."/>
            <person name="Saeys Y."/>
            <person name="Wuyts J."/>
            <person name="Jabbari K."/>
            <person name="Bowler C."/>
            <person name="Panaud O."/>
            <person name="Piegu B."/>
            <person name="Ball S.G."/>
            <person name="Ral J.-P."/>
            <person name="Bouget F.-Y."/>
            <person name="Piganeau G."/>
            <person name="De Baets B."/>
            <person name="Picard A."/>
            <person name="Delseny M."/>
            <person name="Demaille J."/>
            <person name="Van de Peer Y."/>
            <person name="Moreau H."/>
        </authorList>
    </citation>
    <scope>NUCLEOTIDE SEQUENCE [LARGE SCALE GENOMIC DNA]</scope>
    <source>
        <strain evidence="2">OTTH 0595 / CCAP 157/2 / RCC745</strain>
    </source>
</reference>
<dbReference type="Proteomes" id="UP000009170">
    <property type="component" value="Unassembled WGS sequence"/>
</dbReference>
<dbReference type="PANTHER" id="PTHR36807">
    <property type="entry name" value="PHOSPHOGLYCOLATE PHOSPHATASE"/>
    <property type="match status" value="1"/>
</dbReference>
<organism evidence="1 2">
    <name type="scientific">Ostreococcus tauri</name>
    <name type="common">Marine green alga</name>
    <dbReference type="NCBI Taxonomy" id="70448"/>
    <lineage>
        <taxon>Eukaryota</taxon>
        <taxon>Viridiplantae</taxon>
        <taxon>Chlorophyta</taxon>
        <taxon>Mamiellophyceae</taxon>
        <taxon>Mamiellales</taxon>
        <taxon>Bathycoccaceae</taxon>
        <taxon>Ostreococcus</taxon>
    </lineage>
</organism>
<protein>
    <submittedName>
        <fullName evidence="1">Uncharacterized protein</fullName>
    </submittedName>
</protein>
<gene>
    <name evidence="1" type="ORF">OT_ostta13g01530</name>
</gene>
<evidence type="ECO:0000313" key="2">
    <source>
        <dbReference type="Proteomes" id="UP000009170"/>
    </source>
</evidence>
<accession>A0A096P7W8</accession>
<evidence type="ECO:0000313" key="1">
    <source>
        <dbReference type="EMBL" id="CEG00112.1"/>
    </source>
</evidence>
<dbReference type="STRING" id="70448.A0A096P7W8"/>
<dbReference type="OrthoDB" id="2020436at2759"/>